<sequence length="30" mass="3415">MLITKILVNNKKAVKVTDSFFYLLTEQSVA</sequence>
<evidence type="ECO:0000313" key="1">
    <source>
        <dbReference type="EMBL" id="GAM81728.1"/>
    </source>
</evidence>
<dbReference type="AlphaFoldDB" id="A0A0B8R391"/>
<gene>
    <name evidence="1" type="ORF">JCM5805K_2852</name>
</gene>
<evidence type="ECO:0000313" key="2">
    <source>
        <dbReference type="Proteomes" id="UP000031847"/>
    </source>
</evidence>
<proteinExistence type="predicted"/>
<dbReference type="Proteomes" id="UP000031847">
    <property type="component" value="Unassembled WGS sequence"/>
</dbReference>
<organism evidence="1 2">
    <name type="scientific">Lactococcus lactis subsp. lactis</name>
    <name type="common">Streptococcus lactis</name>
    <dbReference type="NCBI Taxonomy" id="1360"/>
    <lineage>
        <taxon>Bacteria</taxon>
        <taxon>Bacillati</taxon>
        <taxon>Bacillota</taxon>
        <taxon>Bacilli</taxon>
        <taxon>Lactobacillales</taxon>
        <taxon>Streptococcaceae</taxon>
        <taxon>Lactococcus</taxon>
    </lineage>
</organism>
<name>A0A0B8R391_LACLL</name>
<dbReference type="EMBL" id="BBSI01000041">
    <property type="protein sequence ID" value="GAM81728.1"/>
    <property type="molecule type" value="Genomic_DNA"/>
</dbReference>
<protein>
    <submittedName>
        <fullName evidence="1">Uncharacterized protein</fullName>
    </submittedName>
</protein>
<comment type="caution">
    <text evidence="1">The sequence shown here is derived from an EMBL/GenBank/DDBJ whole genome shotgun (WGS) entry which is preliminary data.</text>
</comment>
<accession>A0A0B8R391</accession>
<reference evidence="1 2" key="1">
    <citation type="submission" date="2015-01" db="EMBL/GenBank/DDBJ databases">
        <title>Lactococcus lactis subsp.lactis JCM 5805 whole genome shotgun sequence.</title>
        <authorList>
            <person name="Fujii T."/>
            <person name="Tomita Y."/>
            <person name="Ikushima S."/>
            <person name="Fujiwara D."/>
        </authorList>
    </citation>
    <scope>NUCLEOTIDE SEQUENCE [LARGE SCALE GENOMIC DNA]</scope>
    <source>
        <strain evidence="1 2">JCM 5805</strain>
    </source>
</reference>